<feature type="region of interest" description="Disordered" evidence="2">
    <location>
        <begin position="139"/>
        <end position="244"/>
    </location>
</feature>
<feature type="compositionally biased region" description="Acidic residues" evidence="2">
    <location>
        <begin position="701"/>
        <end position="714"/>
    </location>
</feature>
<feature type="region of interest" description="Disordered" evidence="2">
    <location>
        <begin position="1874"/>
        <end position="1947"/>
    </location>
</feature>
<feature type="compositionally biased region" description="Basic and acidic residues" evidence="2">
    <location>
        <begin position="215"/>
        <end position="228"/>
    </location>
</feature>
<dbReference type="STRING" id="41427.A0A182J167"/>
<feature type="compositionally biased region" description="Low complexity" evidence="2">
    <location>
        <begin position="69"/>
        <end position="86"/>
    </location>
</feature>
<feature type="region of interest" description="Disordered" evidence="2">
    <location>
        <begin position="872"/>
        <end position="892"/>
    </location>
</feature>
<feature type="compositionally biased region" description="Low complexity" evidence="2">
    <location>
        <begin position="1918"/>
        <end position="1928"/>
    </location>
</feature>
<feature type="compositionally biased region" description="Low complexity" evidence="2">
    <location>
        <begin position="1188"/>
        <end position="1206"/>
    </location>
</feature>
<keyword evidence="1" id="KW-0175">Coiled coil</keyword>
<feature type="compositionally biased region" description="Polar residues" evidence="2">
    <location>
        <begin position="1569"/>
        <end position="1583"/>
    </location>
</feature>
<feature type="region of interest" description="Disordered" evidence="2">
    <location>
        <begin position="67"/>
        <end position="89"/>
    </location>
</feature>
<feature type="compositionally biased region" description="Basic and acidic residues" evidence="2">
    <location>
        <begin position="1876"/>
        <end position="1885"/>
    </location>
</feature>
<evidence type="ECO:0000256" key="2">
    <source>
        <dbReference type="SAM" id="MobiDB-lite"/>
    </source>
</evidence>
<feature type="compositionally biased region" description="Acidic residues" evidence="2">
    <location>
        <begin position="661"/>
        <end position="675"/>
    </location>
</feature>
<feature type="compositionally biased region" description="Low complexity" evidence="2">
    <location>
        <begin position="139"/>
        <end position="153"/>
    </location>
</feature>
<feature type="compositionally biased region" description="Basic residues" evidence="2">
    <location>
        <begin position="557"/>
        <end position="566"/>
    </location>
</feature>
<accession>A0A182J167</accession>
<reference evidence="3" key="1">
    <citation type="submission" date="2022-08" db="UniProtKB">
        <authorList>
            <consortium name="EnsemblMetazoa"/>
        </authorList>
    </citation>
    <scope>IDENTIFICATION</scope>
    <source>
        <strain evidence="3">EBRO</strain>
    </source>
</reference>
<feature type="region of interest" description="Disordered" evidence="2">
    <location>
        <begin position="1509"/>
        <end position="1598"/>
    </location>
</feature>
<dbReference type="EnsemblMetazoa" id="AATE009382-RA">
    <property type="protein sequence ID" value="AATE009382-PA.1"/>
    <property type="gene ID" value="AATE009382"/>
</dbReference>
<name>A0A182J167_ANOAO</name>
<feature type="region of interest" description="Disordered" evidence="2">
    <location>
        <begin position="1188"/>
        <end position="1279"/>
    </location>
</feature>
<proteinExistence type="predicted"/>
<feature type="region of interest" description="Disordered" evidence="2">
    <location>
        <begin position="1004"/>
        <end position="1098"/>
    </location>
</feature>
<feature type="region of interest" description="Disordered" evidence="2">
    <location>
        <begin position="1386"/>
        <end position="1423"/>
    </location>
</feature>
<feature type="region of interest" description="Disordered" evidence="2">
    <location>
        <begin position="631"/>
        <end position="715"/>
    </location>
</feature>
<evidence type="ECO:0000313" key="3">
    <source>
        <dbReference type="EnsemblMetazoa" id="AATE009382-PA.1"/>
    </source>
</evidence>
<feature type="compositionally biased region" description="Polar residues" evidence="2">
    <location>
        <begin position="1240"/>
        <end position="1255"/>
    </location>
</feature>
<feature type="compositionally biased region" description="Basic and acidic residues" evidence="2">
    <location>
        <begin position="1929"/>
        <end position="1947"/>
    </location>
</feature>
<feature type="compositionally biased region" description="Basic and acidic residues" evidence="2">
    <location>
        <begin position="1584"/>
        <end position="1597"/>
    </location>
</feature>
<feature type="coiled-coil region" evidence="1">
    <location>
        <begin position="1433"/>
        <end position="1460"/>
    </location>
</feature>
<feature type="region of interest" description="Disordered" evidence="2">
    <location>
        <begin position="2408"/>
        <end position="2466"/>
    </location>
</feature>
<feature type="compositionally biased region" description="Polar residues" evidence="2">
    <location>
        <begin position="2087"/>
        <end position="2101"/>
    </location>
</feature>
<feature type="compositionally biased region" description="Polar residues" evidence="2">
    <location>
        <begin position="2056"/>
        <end position="2077"/>
    </location>
</feature>
<organism evidence="3">
    <name type="scientific">Anopheles atroparvus</name>
    <name type="common">European mosquito</name>
    <dbReference type="NCBI Taxonomy" id="41427"/>
    <lineage>
        <taxon>Eukaryota</taxon>
        <taxon>Metazoa</taxon>
        <taxon>Ecdysozoa</taxon>
        <taxon>Arthropoda</taxon>
        <taxon>Hexapoda</taxon>
        <taxon>Insecta</taxon>
        <taxon>Pterygota</taxon>
        <taxon>Neoptera</taxon>
        <taxon>Endopterygota</taxon>
        <taxon>Diptera</taxon>
        <taxon>Nematocera</taxon>
        <taxon>Culicoidea</taxon>
        <taxon>Culicidae</taxon>
        <taxon>Anophelinae</taxon>
        <taxon>Anopheles</taxon>
    </lineage>
</organism>
<feature type="compositionally biased region" description="Basic and acidic residues" evidence="2">
    <location>
        <begin position="2408"/>
        <end position="2420"/>
    </location>
</feature>
<feature type="region of interest" description="Disordered" evidence="2">
    <location>
        <begin position="530"/>
        <end position="572"/>
    </location>
</feature>
<feature type="compositionally biased region" description="Polar residues" evidence="2">
    <location>
        <begin position="2545"/>
        <end position="2586"/>
    </location>
</feature>
<feature type="compositionally biased region" description="Polar residues" evidence="2">
    <location>
        <begin position="2518"/>
        <end position="2527"/>
    </location>
</feature>
<dbReference type="VEuPathDB" id="VectorBase:AATE009382"/>
<protein>
    <submittedName>
        <fullName evidence="3">Uncharacterized protein</fullName>
    </submittedName>
</protein>
<feature type="compositionally biased region" description="Gly residues" evidence="2">
    <location>
        <begin position="2438"/>
        <end position="2449"/>
    </location>
</feature>
<feature type="compositionally biased region" description="Polar residues" evidence="2">
    <location>
        <begin position="875"/>
        <end position="890"/>
    </location>
</feature>
<evidence type="ECO:0000256" key="1">
    <source>
        <dbReference type="SAM" id="Coils"/>
    </source>
</evidence>
<feature type="region of interest" description="Disordered" evidence="2">
    <location>
        <begin position="2053"/>
        <end position="2101"/>
    </location>
</feature>
<feature type="region of interest" description="Disordered" evidence="2">
    <location>
        <begin position="2513"/>
        <end position="2598"/>
    </location>
</feature>
<feature type="compositionally biased region" description="Polar residues" evidence="2">
    <location>
        <begin position="1402"/>
        <end position="1423"/>
    </location>
</feature>
<sequence length="2812" mass="305155">MSKHIEKLEQTTDKKETTVVQLITKSVPRVTNTARKESAKHATDDVYRCKSAMHYSYKDAVTFDHAEVPSSLPSSPSRLNKSSSNSTNVLTSEVFTRTIDSSKSIEVIYKQPSTSHELYRRVNEYRYNDIDMTFIETTDSSLSDSIALPSSSSEQESDAANKLKQSGSPGSPKQTSSSSAVTTMTTLTNKKDQHPSPHVRPSKPTSAGKRARTHSPAEPKYRKSDIWSRTEPPASSQELPDTSEDSDMYYYHHQQYQLQHQQQQQQQHQLPPMIGHADRRLTTSLDGIVLESCISPILDFRASTPPRMKYKFDYDSSMFTASASAVAQTTMADIPLISITKECSDDDELSTSSAVNKPNIEDAHTDTEDLIMDPAHREKKSSPATPIPAVSKKASLLDALQSHTCGAVTDVEDCSDTSDEGDGDKKSAREVEISLDDFLDQGYVDEMTKSNQGGAKPKILTRSCSKATTESSVGRSLQVCVDSTAALTDCEDCAMSEDEVESVIPDCPEDILMKADEDNGTVDIHNAVRRRQEKHVARAEPVQSSSSDSDEPECKVVRHRKPHRKGVVASETRNTSDCENIVVSDDESGACARPRSESMFEADEITMEGSDRENDQSTVYPEINICFVTDEASGESSGKKKAPSASRPSTLSVGLPNPEDAVTDVENLDSSDSDADAPHQTKRLMPRAVARGGNGGGGLTDVEDFNASDEDNDDSNYLNMGGEDHSFLPSPTREISIMRGDGSGDQTANVMPLNQSCLMVKTPDIEQQLTDFEDLAVNDDEEQMYDDSKYTIEALPEMDNDNVYACENTPVATKQYLPVEKVHDPVTDTEDIYLDQRQEKTTPVTVTFGSSELRRRRKPKSAAGCAPSYKGKTFLDTSATGDQENGSATTDVEDLYLSDEDDGLTVASDRAKQRRATIQVPPKRNAECAKTDIEYLSGDEYVSERTAPSPTVCPDGFRSTVKSRERTGGLFGGSPDDFHCQMPIIRKVSPSPEACNCTTDCEEIQGGSEEEDGATKLDVDGEDSYSRAQTATPLELRRALDESGSSEIHDALVGPPKRMHVDQRRGQPNDGQEMPTDVEYLDDDPAELSGRPDTFTDRDDALQTSAKLEETDTQLQTEINMPMQAPRFQTITVEAGPVEDASDASASATNATRIASTNIADATTSAAADAATVSFVSMVAVTTSVETKELTTTTTSSAESAVASSVIAREEHSTSITSTEPEKPSDSSSCEGQPVPKPRTSISSRTDTATRSSLLESFEHQDSIEQYPEPVVQPTESDRFRQGSIASDDLSHVAQKDSSEMVTSEEDISTGAKFFIGECSSDIITRTTADKRSEYAFDNDGYTFSQDSQGTEDDSQRNAFEAYQQQIKQEDGFTLDSLKEIDMEMKSSTKPPVVHSPVAPLAQSTSVESTQVEQTEATATDSVAQSLQMTIDELAIEKTLEEVKESLDAVQEELEAVTDGTPIKQSPSEFEFKILPSTRYVQDPIYETNQEEAMAVSTATSAAITTTTVVSDSAPVEPEPKTFPTPPPIKIDEAGSGTGGSSDSSQAKLDVSPRMRKGPHGTQVKGSRWSATDVDSSGESHYQSFEHTDSSRPHSSDIENVMPYASSEYETALDHSMVRTSTGTEYHSAASTLNSYQVSSHDSMKSFDSESSGNLASIESEATETLVPSTMDVDFDSSDAALIHDDSEDDLRDKLLLLDDREELSSATSSIPIAMKRSHEMDFAELAGGDSMGGDDQAPQLHEELPDEKLLSSSIGTARDLVESMQASSMEDVKTEGADEMKLGTSMEDGSILSISLSSASNLETIMENLSEKTAAQNVPTHAEIGLDAVTPTTSGAVGFIGDITLTSTVLTEGDVNFLNTQATTEIFELAAGASTREEGEETVRKRGHKRTESTAIISGKFMAEMGENRDSIESQDESLSQEASKQSSSERDETRDESSDSDYDRYESEYARSFRAPVVQPKKKDKKAADVFEKDFGELDRRNSFSPSQSVIETIVEDVHAEIEQSDEAQRIMASKSQRLQEYRESSTHNIPDIHVTEDIAADSASLELEDVVKETSTPAPSTQPSEPVATSSVSTVDEVKKSEAAPSTNRVTEKQTSVQYAKQEEYQLTEEQYHELIEQKYKAKLADSTTKYGFDADDKDDSAGSDSFEMLEQPDISDEFVIVEEVAREAHEFDSEGKSVAIKPTKIEKKHDEDVEKMLVKSAPAHTNAGSLYAANMRDDMMYEFEESPPTGGEDVDTAAGVTMDLMNNGFPLEESKRWVEMQLAETQNFRYPYEDRLEDIKEEDTDFEVGSSRIGSIKDSFSSTPDYDLLAKRMASREHDDISMSSLQEFENLEHVISLENRKMQQGSQDSLSNGSFTRRFVQRGAHGDDISLSSLKEFEGLENACIEAHLIEIKAKEEAALLLSRSDESNKSDRSNGAKRSPPRTGGPVAPGDSGNGQSVGGGSKGHVLASTTTTTNTILGGSSDVTTVKVEKRTSSDVSRDSLSGATTTTTTITTISHESQVRQALEEEDSSHLLTVSSDSLDGTKAPKVTPSARDTLPSAHSSSDSLDINNRNVDVMTSSIDSIDDNQSGFSSPTKSAHGTQRGLPEVTGTGVSDVYQPMMQLHTQAIPSASVGGAMQKDISADSLTGPDAAFLTSTESLETSSTATNATYQNETDSQMSSSVTSCDSITMVDTVVPHGTIGDFDVFGSSAVGFGGSTMTTSMSAAYASVTGSFGSSSTTTANVTSSSTSQQQQVFRSSHVAGAVSSSTVTSAVSSSTSAYRMQQQQMMGEIELLSSEMFPGDIAFDDVKETAKERMQSKSTEKED</sequence>
<feature type="compositionally biased region" description="Low complexity" evidence="2">
    <location>
        <begin position="165"/>
        <end position="188"/>
    </location>
</feature>